<reference evidence="10 11" key="5">
    <citation type="journal article" date="2010" name="Appl. Environ. Microbiol.">
        <title>phrR-like gene praR of Azorhizobium caulinodans ORS571 is essential for symbiosis with Sesbania rostrata and is involved in expression of reb genes.</title>
        <authorList>
            <person name="Akiba N."/>
            <person name="Aono T."/>
            <person name="Toyazaki H."/>
            <person name="Sato S."/>
            <person name="Oyaizu H."/>
        </authorList>
    </citation>
    <scope>NUCLEOTIDE SEQUENCE [LARGE SCALE GENOMIC DNA]</scope>
    <source>
        <strain evidence="11">ATCC 43989 / DSM 5975 / JCM 20966 / LMG 6465 / NBRC 14845 / NCIMB 13405 / ORS 571</strain>
    </source>
</reference>
<reference evidence="10 11" key="4">
    <citation type="journal article" date="2009" name="Appl. Environ. Microbiol.">
        <title>Comparative genome-wide transcriptional profiling of Azorhizobium caulinodans ORS571 grown under free-living and symbiotic conditions.</title>
        <authorList>
            <person name="Tsukada S."/>
            <person name="Aono T."/>
            <person name="Akiba N."/>
            <person name="Lee KB."/>
            <person name="Liu CT."/>
            <person name="Toyazaki H."/>
            <person name="Oyaizu H."/>
        </authorList>
    </citation>
    <scope>NUCLEOTIDE SEQUENCE [LARGE SCALE GENOMIC DNA]</scope>
    <source>
        <strain evidence="11">ATCC 43989 / DSM 5975 / JCM 20966 / LMG 6465 / NBRC 14845 / NCIMB 13405 / ORS 571</strain>
    </source>
</reference>
<keyword evidence="11" id="KW-1185">Reference proteome</keyword>
<evidence type="ECO:0000256" key="2">
    <source>
        <dbReference type="ARBA" id="ARBA00022448"/>
    </source>
</evidence>
<keyword evidence="4 8" id="KW-0812">Transmembrane</keyword>
<dbReference type="InterPro" id="IPR020846">
    <property type="entry name" value="MFS_dom"/>
</dbReference>
<evidence type="ECO:0000256" key="7">
    <source>
        <dbReference type="SAM" id="MobiDB-lite"/>
    </source>
</evidence>
<dbReference type="Proteomes" id="UP000000270">
    <property type="component" value="Chromosome"/>
</dbReference>
<feature type="transmembrane region" description="Helical" evidence="8">
    <location>
        <begin position="240"/>
        <end position="261"/>
    </location>
</feature>
<dbReference type="eggNOG" id="COG0477">
    <property type="taxonomic scope" value="Bacteria"/>
</dbReference>
<evidence type="ECO:0000256" key="1">
    <source>
        <dbReference type="ARBA" id="ARBA00004651"/>
    </source>
</evidence>
<proteinExistence type="predicted"/>
<evidence type="ECO:0000256" key="4">
    <source>
        <dbReference type="ARBA" id="ARBA00022692"/>
    </source>
</evidence>
<dbReference type="Gene3D" id="1.20.1250.20">
    <property type="entry name" value="MFS general substrate transporter like domains"/>
    <property type="match status" value="2"/>
</dbReference>
<dbReference type="PROSITE" id="PS50850">
    <property type="entry name" value="MFS"/>
    <property type="match status" value="1"/>
</dbReference>
<feature type="transmembrane region" description="Helical" evidence="8">
    <location>
        <begin position="383"/>
        <end position="408"/>
    </location>
</feature>
<dbReference type="STRING" id="438753.AZC_2788"/>
<dbReference type="PANTHER" id="PTHR43045:SF1">
    <property type="entry name" value="SHIKIMATE TRANSPORTER"/>
    <property type="match status" value="1"/>
</dbReference>
<dbReference type="AlphaFoldDB" id="A8I9G8"/>
<dbReference type="InterPro" id="IPR011701">
    <property type="entry name" value="MFS"/>
</dbReference>
<evidence type="ECO:0000256" key="6">
    <source>
        <dbReference type="ARBA" id="ARBA00023136"/>
    </source>
</evidence>
<gene>
    <name evidence="10" type="ordered locus">AZC_2788</name>
</gene>
<accession>A8I9G8</accession>
<organism evidence="10 11">
    <name type="scientific">Azorhizobium caulinodans (strain ATCC 43989 / DSM 5975 / JCM 20966 / LMG 6465 / NBRC 14845 / NCIMB 13405 / ORS 571)</name>
    <dbReference type="NCBI Taxonomy" id="438753"/>
    <lineage>
        <taxon>Bacteria</taxon>
        <taxon>Pseudomonadati</taxon>
        <taxon>Pseudomonadota</taxon>
        <taxon>Alphaproteobacteria</taxon>
        <taxon>Hyphomicrobiales</taxon>
        <taxon>Xanthobacteraceae</taxon>
        <taxon>Azorhizobium</taxon>
    </lineage>
</organism>
<keyword evidence="5 8" id="KW-1133">Transmembrane helix</keyword>
<feature type="transmembrane region" description="Helical" evidence="8">
    <location>
        <begin position="420"/>
        <end position="446"/>
    </location>
</feature>
<sequence>MNNTGEPSPERLRASAPDARLPGRRSRTGNDPACASQRPSREAFMTYTGTLAPPSAAVERNEMRRIVWSSVIGTAVEWYDFLIYAAATALVFNKLFFPVGDPALATIAAFGTYAVGFLARPLGAAIFGHYGDKLGRKAMLATTIVIMGLGTFCIGLLPTYEQIGIAAPILLLILRFLQGIGIGGEWGGAVLMVVENAPAKRRGLFGSMVQVGNPIGNLAAIGIFALVSQLPDSAFLSWGWRLPFLLSIVLIAVGLFIRLKLDETPAFREMKAKNACAQAPLVEIFRDHRRPFFTAVGLKIAEISYASIAGVFVISYATVQLGMPRSTILNGVWLSSFIALFTIPLFGWMSDKLGRKTMFFLSCLFCAGFAFPMFSLLETRDPAIVTATIVVAISCGQMVMFGIGAPWYSELFTARLRYSGASLGFQIGAALSGGLTPFIAAALMQWSGGGTWPISLYLIGCALITAFATFMAPETARKEMI</sequence>
<dbReference type="KEGG" id="azc:AZC_2788"/>
<feature type="domain" description="Major facilitator superfamily (MFS) profile" evidence="9">
    <location>
        <begin position="66"/>
        <end position="477"/>
    </location>
</feature>
<reference evidence="10 11" key="1">
    <citation type="journal article" date="2007" name="Appl. Environ. Microbiol.">
        <title>Rhizobial factors required for stem nodule maturation and maintenance in Sesbania rostrata-Azorhizobium caulinodans ORS571 symbiosis.</title>
        <authorList>
            <person name="Suzuki S."/>
            <person name="Aono T."/>
            <person name="Lee KB."/>
            <person name="Suzuki T."/>
            <person name="Liu CT."/>
            <person name="Miwa H."/>
            <person name="Wakao S."/>
            <person name="Iki T."/>
            <person name="Oyaizu H."/>
        </authorList>
    </citation>
    <scope>NUCLEOTIDE SEQUENCE [LARGE SCALE GENOMIC DNA]</scope>
    <source>
        <strain evidence="11">ATCC 43989 / DSM 5975 / JCM 20966 / LMG 6465 / NBRC 14845 / NCIMB 13405 / ORS 571</strain>
    </source>
</reference>
<comment type="subcellular location">
    <subcellularLocation>
        <location evidence="1">Cell membrane</location>
        <topology evidence="1">Multi-pass membrane protein</topology>
    </subcellularLocation>
</comment>
<evidence type="ECO:0000313" key="11">
    <source>
        <dbReference type="Proteomes" id="UP000000270"/>
    </source>
</evidence>
<feature type="transmembrane region" description="Helical" evidence="8">
    <location>
        <begin position="452"/>
        <end position="472"/>
    </location>
</feature>
<evidence type="ECO:0000313" key="10">
    <source>
        <dbReference type="EMBL" id="BAF88786.1"/>
    </source>
</evidence>
<feature type="transmembrane region" description="Helical" evidence="8">
    <location>
        <begin position="358"/>
        <end position="377"/>
    </location>
</feature>
<dbReference type="FunFam" id="1.20.1250.20:FF:000001">
    <property type="entry name" value="Dicarboxylate MFS transporter"/>
    <property type="match status" value="1"/>
</dbReference>
<dbReference type="GO" id="GO:0005886">
    <property type="term" value="C:plasma membrane"/>
    <property type="evidence" value="ECO:0007669"/>
    <property type="project" value="UniProtKB-SubCell"/>
</dbReference>
<evidence type="ECO:0000259" key="9">
    <source>
        <dbReference type="PROSITE" id="PS50850"/>
    </source>
</evidence>
<dbReference type="GO" id="GO:0022857">
    <property type="term" value="F:transmembrane transporter activity"/>
    <property type="evidence" value="ECO:0007669"/>
    <property type="project" value="InterPro"/>
</dbReference>
<evidence type="ECO:0000256" key="3">
    <source>
        <dbReference type="ARBA" id="ARBA00022475"/>
    </source>
</evidence>
<feature type="transmembrane region" description="Helical" evidence="8">
    <location>
        <begin position="204"/>
        <end position="228"/>
    </location>
</feature>
<protein>
    <submittedName>
        <fullName evidence="10">Putative metabolite transport protein</fullName>
    </submittedName>
</protein>
<feature type="transmembrane region" description="Helical" evidence="8">
    <location>
        <begin position="163"/>
        <end position="183"/>
    </location>
</feature>
<feature type="transmembrane region" description="Helical" evidence="8">
    <location>
        <begin position="104"/>
        <end position="127"/>
    </location>
</feature>
<keyword evidence="2" id="KW-0813">Transport</keyword>
<dbReference type="HOGENOM" id="CLU_001265_39_5_5"/>
<evidence type="ECO:0000256" key="8">
    <source>
        <dbReference type="SAM" id="Phobius"/>
    </source>
</evidence>
<feature type="region of interest" description="Disordered" evidence="7">
    <location>
        <begin position="1"/>
        <end position="39"/>
    </location>
</feature>
<dbReference type="Pfam" id="PF07690">
    <property type="entry name" value="MFS_1"/>
    <property type="match status" value="1"/>
</dbReference>
<feature type="transmembrane region" description="Helical" evidence="8">
    <location>
        <begin position="139"/>
        <end position="157"/>
    </location>
</feature>
<dbReference type="PANTHER" id="PTHR43045">
    <property type="entry name" value="SHIKIMATE TRANSPORTER"/>
    <property type="match status" value="1"/>
</dbReference>
<feature type="transmembrane region" description="Helical" evidence="8">
    <location>
        <begin position="328"/>
        <end position="346"/>
    </location>
</feature>
<name>A8I9G8_AZOC5</name>
<keyword evidence="6 8" id="KW-0472">Membrane</keyword>
<dbReference type="CDD" id="cd17369">
    <property type="entry name" value="MFS_ShiA_like"/>
    <property type="match status" value="1"/>
</dbReference>
<reference evidence="10 11" key="6">
    <citation type="journal article" date="2011" name="Appl. Environ. Microbiol.">
        <title>Involvement of the azorhizobial chromosome partition gene (parA) in the onset of bacteroid differentiation during Sesbania rostrata stem nodule development.</title>
        <authorList>
            <person name="Liu CT."/>
            <person name="Lee KB."/>
            <person name="Wang YS."/>
            <person name="Peng MH."/>
            <person name="Lee KT."/>
            <person name="Suzuki S."/>
            <person name="Suzuki T."/>
            <person name="Oyaizu H."/>
        </authorList>
    </citation>
    <scope>NUCLEOTIDE SEQUENCE [LARGE SCALE GENOMIC DNA]</scope>
    <source>
        <strain evidence="11">ATCC 43989 / DSM 5975 / JCM 20966 / LMG 6465 / NBRC 14845 / NCIMB 13405 / ORS 571</strain>
    </source>
</reference>
<reference evidence="11" key="2">
    <citation type="submission" date="2007-04" db="EMBL/GenBank/DDBJ databases">
        <title>Complete genome sequence of the nitrogen-fixing bacterium Azorhizobium caulinodans ORS571.</title>
        <authorList>
            <person name="Lee K.B."/>
            <person name="Backer P.D."/>
            <person name="Aono T."/>
            <person name="Liu C.T."/>
            <person name="Suzuki S."/>
            <person name="Suzuki T."/>
            <person name="Kaneko T."/>
            <person name="Yamada M."/>
            <person name="Tabata S."/>
            <person name="Kupfer D.M."/>
            <person name="Najar F.Z."/>
            <person name="Wiley G.B."/>
            <person name="Roe B."/>
            <person name="Binnewies T."/>
            <person name="Ussery D."/>
            <person name="Vereecke D."/>
            <person name="Gevers D."/>
            <person name="Holsters M."/>
            <person name="Oyaizu H."/>
        </authorList>
    </citation>
    <scope>NUCLEOTIDE SEQUENCE [LARGE SCALE GENOMIC DNA]</scope>
    <source>
        <strain evidence="11">ATCC 43989 / DSM 5975 / JCM 20966 / LMG 6465 / NBRC 14845 / NCIMB 13405 / ORS 571</strain>
    </source>
</reference>
<dbReference type="EMBL" id="AP009384">
    <property type="protein sequence ID" value="BAF88786.1"/>
    <property type="molecule type" value="Genomic_DNA"/>
</dbReference>
<reference evidence="10 11" key="3">
    <citation type="journal article" date="2008" name="BMC Genomics">
        <title>The genome of the versatile nitrogen fixer Azorhizobium caulinodans ORS571.</title>
        <authorList>
            <person name="Lee KB."/>
            <person name="Backer P.D."/>
            <person name="Aono T."/>
            <person name="Liu CT."/>
            <person name="Suzuki S."/>
            <person name="Suzuki T."/>
            <person name="Kaneko T."/>
            <person name="Yamada M."/>
            <person name="Tabata S."/>
            <person name="Kupfer D.M."/>
            <person name="Najar F.Z."/>
            <person name="Wiley G.B."/>
            <person name="Roe B."/>
            <person name="Binnewies T.T."/>
            <person name="Ussery D.W."/>
            <person name="D'Haeze W."/>
            <person name="Herder J.D."/>
            <person name="Gevers D."/>
            <person name="Vereecke D."/>
            <person name="Holsters M."/>
            <person name="Oyaizu H."/>
        </authorList>
    </citation>
    <scope>NUCLEOTIDE SEQUENCE [LARGE SCALE GENOMIC DNA]</scope>
    <source>
        <strain evidence="11">ATCC 43989 / DSM 5975 / JCM 20966 / LMG 6465 / NBRC 14845 / NCIMB 13405 / ORS 571</strain>
    </source>
</reference>
<feature type="transmembrane region" description="Helical" evidence="8">
    <location>
        <begin position="66"/>
        <end position="92"/>
    </location>
</feature>
<evidence type="ECO:0000256" key="5">
    <source>
        <dbReference type="ARBA" id="ARBA00022989"/>
    </source>
</evidence>
<keyword evidence="3" id="KW-1003">Cell membrane</keyword>
<dbReference type="SUPFAM" id="SSF103473">
    <property type="entry name" value="MFS general substrate transporter"/>
    <property type="match status" value="1"/>
</dbReference>
<feature type="transmembrane region" description="Helical" evidence="8">
    <location>
        <begin position="292"/>
        <end position="316"/>
    </location>
</feature>
<dbReference type="InterPro" id="IPR036259">
    <property type="entry name" value="MFS_trans_sf"/>
</dbReference>